<dbReference type="Pfam" id="PF02627">
    <property type="entry name" value="CMD"/>
    <property type="match status" value="1"/>
</dbReference>
<sequence length="146" mass="15605">MRRDPVPERSERFLRGAARLSEMGGDIADIGEALADIAPDVAVYIGEFAFGDLYCRPGLSLRERQIATIAALTTLGDTGRQLRFHTGAALNTGVTPAEIVEVVVQMLAFAGSPRVFNAMLAVREALADRDLLPVSPGRPADGPDRS</sequence>
<dbReference type="InterPro" id="IPR003779">
    <property type="entry name" value="CMD-like"/>
</dbReference>
<reference evidence="3" key="1">
    <citation type="journal article" date="2019" name="Int. J. Syst. Evol. Microbiol.">
        <title>The Global Catalogue of Microorganisms (GCM) 10K type strain sequencing project: providing services to taxonomists for standard genome sequencing and annotation.</title>
        <authorList>
            <consortium name="The Broad Institute Genomics Platform"/>
            <consortium name="The Broad Institute Genome Sequencing Center for Infectious Disease"/>
            <person name="Wu L."/>
            <person name="Ma J."/>
        </authorList>
    </citation>
    <scope>NUCLEOTIDE SEQUENCE [LARGE SCALE GENOMIC DNA]</scope>
    <source>
        <strain evidence="3">JCM 3106</strain>
    </source>
</reference>
<evidence type="ECO:0000313" key="3">
    <source>
        <dbReference type="Proteomes" id="UP001499930"/>
    </source>
</evidence>
<feature type="domain" description="Carboxymuconolactone decarboxylase-like" evidence="1">
    <location>
        <begin position="39"/>
        <end position="124"/>
    </location>
</feature>
<dbReference type="SUPFAM" id="SSF69118">
    <property type="entry name" value="AhpD-like"/>
    <property type="match status" value="1"/>
</dbReference>
<accession>A0ABP6L4Y2</accession>
<keyword evidence="3" id="KW-1185">Reference proteome</keyword>
<evidence type="ECO:0000313" key="2">
    <source>
        <dbReference type="EMBL" id="GAA3032614.1"/>
    </source>
</evidence>
<gene>
    <name evidence="2" type="ORF">GCM10017559_69890</name>
</gene>
<dbReference type="EMBL" id="BAAAWD010000019">
    <property type="protein sequence ID" value="GAA3032614.1"/>
    <property type="molecule type" value="Genomic_DNA"/>
</dbReference>
<dbReference type="InterPro" id="IPR029032">
    <property type="entry name" value="AhpD-like"/>
</dbReference>
<dbReference type="PANTHER" id="PTHR33570">
    <property type="entry name" value="4-CARBOXYMUCONOLACTONE DECARBOXYLASE FAMILY PROTEIN"/>
    <property type="match status" value="1"/>
</dbReference>
<dbReference type="InterPro" id="IPR052512">
    <property type="entry name" value="4CMD/NDH-1_regulator"/>
</dbReference>
<protein>
    <submittedName>
        <fullName evidence="2">Carboxymuconolactone decarboxylase family protein</fullName>
    </submittedName>
</protein>
<organism evidence="2 3">
    <name type="scientific">Streptosporangium longisporum</name>
    <dbReference type="NCBI Taxonomy" id="46187"/>
    <lineage>
        <taxon>Bacteria</taxon>
        <taxon>Bacillati</taxon>
        <taxon>Actinomycetota</taxon>
        <taxon>Actinomycetes</taxon>
        <taxon>Streptosporangiales</taxon>
        <taxon>Streptosporangiaceae</taxon>
        <taxon>Streptosporangium</taxon>
    </lineage>
</organism>
<dbReference type="RefSeq" id="WP_344904111.1">
    <property type="nucleotide sequence ID" value="NZ_BAAAWD010000019.1"/>
</dbReference>
<dbReference type="Gene3D" id="1.20.1290.10">
    <property type="entry name" value="AhpD-like"/>
    <property type="match status" value="1"/>
</dbReference>
<proteinExistence type="predicted"/>
<dbReference type="PANTHER" id="PTHR33570:SF10">
    <property type="entry name" value="GAMMA-CARBOXYMUCONOLACTONE DECARBOXYLASE"/>
    <property type="match status" value="1"/>
</dbReference>
<dbReference type="Proteomes" id="UP001499930">
    <property type="component" value="Unassembled WGS sequence"/>
</dbReference>
<comment type="caution">
    <text evidence="2">The sequence shown here is derived from an EMBL/GenBank/DDBJ whole genome shotgun (WGS) entry which is preliminary data.</text>
</comment>
<name>A0ABP6L4Y2_9ACTN</name>
<evidence type="ECO:0000259" key="1">
    <source>
        <dbReference type="Pfam" id="PF02627"/>
    </source>
</evidence>